<dbReference type="AlphaFoldDB" id="A0A164WGR9"/>
<dbReference type="Proteomes" id="UP000076722">
    <property type="component" value="Unassembled WGS sequence"/>
</dbReference>
<name>A0A164WGR9_9AGAM</name>
<feature type="compositionally biased region" description="Polar residues" evidence="1">
    <location>
        <begin position="585"/>
        <end position="598"/>
    </location>
</feature>
<organism evidence="2 3">
    <name type="scientific">Sistotremastrum niveocremeum HHB9708</name>
    <dbReference type="NCBI Taxonomy" id="1314777"/>
    <lineage>
        <taxon>Eukaryota</taxon>
        <taxon>Fungi</taxon>
        <taxon>Dikarya</taxon>
        <taxon>Basidiomycota</taxon>
        <taxon>Agaricomycotina</taxon>
        <taxon>Agaricomycetes</taxon>
        <taxon>Sistotremastrales</taxon>
        <taxon>Sistotremastraceae</taxon>
        <taxon>Sertulicium</taxon>
        <taxon>Sertulicium niveocremeum</taxon>
    </lineage>
</organism>
<feature type="region of interest" description="Disordered" evidence="1">
    <location>
        <begin position="561"/>
        <end position="600"/>
    </location>
</feature>
<evidence type="ECO:0000256" key="1">
    <source>
        <dbReference type="SAM" id="MobiDB-lite"/>
    </source>
</evidence>
<feature type="region of interest" description="Disordered" evidence="1">
    <location>
        <begin position="427"/>
        <end position="449"/>
    </location>
</feature>
<reference evidence="2 3" key="1">
    <citation type="journal article" date="2016" name="Mol. Biol. Evol.">
        <title>Comparative Genomics of Early-Diverging Mushroom-Forming Fungi Provides Insights into the Origins of Lignocellulose Decay Capabilities.</title>
        <authorList>
            <person name="Nagy L.G."/>
            <person name="Riley R."/>
            <person name="Tritt A."/>
            <person name="Adam C."/>
            <person name="Daum C."/>
            <person name="Floudas D."/>
            <person name="Sun H."/>
            <person name="Yadav J.S."/>
            <person name="Pangilinan J."/>
            <person name="Larsson K.H."/>
            <person name="Matsuura K."/>
            <person name="Barry K."/>
            <person name="Labutti K."/>
            <person name="Kuo R."/>
            <person name="Ohm R.A."/>
            <person name="Bhattacharya S.S."/>
            <person name="Shirouzu T."/>
            <person name="Yoshinaga Y."/>
            <person name="Martin F.M."/>
            <person name="Grigoriev I.V."/>
            <person name="Hibbett D.S."/>
        </authorList>
    </citation>
    <scope>NUCLEOTIDE SEQUENCE [LARGE SCALE GENOMIC DNA]</scope>
    <source>
        <strain evidence="2 3">HHB9708</strain>
    </source>
</reference>
<evidence type="ECO:0000313" key="2">
    <source>
        <dbReference type="EMBL" id="KZS95032.1"/>
    </source>
</evidence>
<protein>
    <submittedName>
        <fullName evidence="2">Uncharacterized protein</fullName>
    </submittedName>
</protein>
<accession>A0A164WGR9</accession>
<gene>
    <name evidence="2" type="ORF">SISNIDRAFT_464706</name>
</gene>
<sequence length="729" mass="80573">MQLRHLEAPIEVNEEIQSVVNTEEYDFQTLAARGVRRWQYRPSGGVILRGKLDRVEGIRSSISAFDPEQHEKSFGRSTIDDSASLLYYNPSFRFSIEHLATKWFAYALIRKLNSPRPILHPMDSVSAESIGLWSIILVPGRSKNVEVEQDLYLHITNASLGPGCLRSTELTFLGVEHIDLQTLVPHDTGFAADTTRVYVCGLSSTVTLSAHGPKYLDHTFAIPHLIAWHNEETALVQISVNLKALTNIATSLPDTSSVPSRSDPPEKPVEDPAPAIHVHENSGIGTLPKNPLSPSMSTPIPARVPDISQAAVPTSRISDDERLNRYHRLLEATYATGSAHLETVHEEHEVMRNLLADIPTRNLYHNDQSPSQQISDKDRLDRLSDLRRTELRSELHIPDPPFSTTTPNLLEGGINAEVSLAPLGFARISSHGSPAPRDSQSNNERRTSQIDSLTIAKLSSVVKSAQQLVPSNLPHVSQHAQEMDWETNAGMSRALDRHPTTRYLSGSLTVNDGDPARTTPAMKDNLTLLPAFQATKLASTPSPPRMPVQNPRTDAREIVDTPTLGSSPANSALSVHPSTRPVEEQPTNQTHLTPTNEGNVLDNVGLRSTNELHSPVLIEDEQSESMRANLRPDSVTGNVYPFTFRKPYLLEPKLIARRSGTQGTQYTSATDLHLLEYLNLETGSRKRRGSLNSLVPFKRRRLEDGTAVLERVSTRLPIITTPKPQEGGL</sequence>
<feature type="region of interest" description="Disordered" evidence="1">
    <location>
        <begin position="252"/>
        <end position="272"/>
    </location>
</feature>
<dbReference type="EMBL" id="KV419402">
    <property type="protein sequence ID" value="KZS95032.1"/>
    <property type="molecule type" value="Genomic_DNA"/>
</dbReference>
<keyword evidence="3" id="KW-1185">Reference proteome</keyword>
<evidence type="ECO:0000313" key="3">
    <source>
        <dbReference type="Proteomes" id="UP000076722"/>
    </source>
</evidence>
<feature type="compositionally biased region" description="Polar residues" evidence="1">
    <location>
        <begin position="563"/>
        <end position="577"/>
    </location>
</feature>
<proteinExistence type="predicted"/>